<comment type="function">
    <text evidence="7">With S5 and S12 plays an important role in translational accuracy.</text>
</comment>
<dbReference type="EMBL" id="JXSU01000008">
    <property type="protein sequence ID" value="KIS22314.1"/>
    <property type="molecule type" value="Genomic_DNA"/>
</dbReference>
<dbReference type="SMART" id="SM00363">
    <property type="entry name" value="S4"/>
    <property type="match status" value="1"/>
</dbReference>
<dbReference type="RefSeq" id="WP_003483029.1">
    <property type="nucleotide sequence ID" value="NZ_JXSU01000008.1"/>
</dbReference>
<dbReference type="Proteomes" id="UP000032250">
    <property type="component" value="Unassembled WGS sequence"/>
</dbReference>
<dbReference type="Gene3D" id="3.10.290.10">
    <property type="entry name" value="RNA-binding S4 domain"/>
    <property type="match status" value="1"/>
</dbReference>
<dbReference type="InterPro" id="IPR036986">
    <property type="entry name" value="S4_RNA-bd_sf"/>
</dbReference>
<protein>
    <recommendedName>
        <fullName evidence="6 7">Small ribosomal subunit protein uS4</fullName>
    </recommendedName>
</protein>
<dbReference type="GO" id="GO:0006412">
    <property type="term" value="P:translation"/>
    <property type="evidence" value="ECO:0007669"/>
    <property type="project" value="UniProtKB-UniRule"/>
</dbReference>
<keyword evidence="3 7" id="KW-0694">RNA-binding</keyword>
<dbReference type="PANTHER" id="PTHR11831">
    <property type="entry name" value="30S 40S RIBOSOMAL PROTEIN"/>
    <property type="match status" value="1"/>
</dbReference>
<evidence type="ECO:0000256" key="8">
    <source>
        <dbReference type="RuleBase" id="RU003699"/>
    </source>
</evidence>
<dbReference type="GO" id="GO:0003735">
    <property type="term" value="F:structural constituent of ribosome"/>
    <property type="evidence" value="ECO:0007669"/>
    <property type="project" value="InterPro"/>
</dbReference>
<dbReference type="GO" id="GO:0019843">
    <property type="term" value="F:rRNA binding"/>
    <property type="evidence" value="ECO:0007669"/>
    <property type="project" value="UniProtKB-UniRule"/>
</dbReference>
<comment type="similarity">
    <text evidence="1 7 8">Belongs to the universal ribosomal protein uS4 family.</text>
</comment>
<comment type="subunit">
    <text evidence="7">Part of the 30S ribosomal subunit. Contacts protein S5. The interaction surface between S4 and S5 is involved in control of translational fidelity.</text>
</comment>
<dbReference type="GO" id="GO:0015935">
    <property type="term" value="C:small ribosomal subunit"/>
    <property type="evidence" value="ECO:0007669"/>
    <property type="project" value="InterPro"/>
</dbReference>
<dbReference type="InterPro" id="IPR001912">
    <property type="entry name" value="Ribosomal_uS4_N"/>
</dbReference>
<proteinExistence type="inferred from homology"/>
<reference evidence="11 12" key="1">
    <citation type="submission" date="2014-06" db="EMBL/GenBank/DDBJ databases">
        <title>Genome characterization of distinct group I Clostridium botulinum lineages.</title>
        <authorList>
            <person name="Giordani F."/>
            <person name="Anselmo A."/>
            <person name="Fillo S."/>
            <person name="Palozzi A.M."/>
            <person name="Fortunato A."/>
            <person name="Gentile B."/>
            <person name="Ciammaruconi A."/>
            <person name="Anniballi F."/>
            <person name="De Medici D."/>
            <person name="Lista F."/>
        </authorList>
    </citation>
    <scope>NUCLEOTIDE SEQUENCE [LARGE SCALE GENOMIC DNA]</scope>
    <source>
        <strain evidence="11 12">B2 450</strain>
    </source>
</reference>
<evidence type="ECO:0000259" key="9">
    <source>
        <dbReference type="SMART" id="SM00363"/>
    </source>
</evidence>
<dbReference type="PATRIC" id="fig|1379739.3.peg.3943"/>
<keyword evidence="4 7" id="KW-0689">Ribosomal protein</keyword>
<dbReference type="Pfam" id="PF00163">
    <property type="entry name" value="Ribosomal_S4"/>
    <property type="match status" value="1"/>
</dbReference>
<dbReference type="GO" id="GO:0042274">
    <property type="term" value="P:ribosomal small subunit biogenesis"/>
    <property type="evidence" value="ECO:0007669"/>
    <property type="project" value="TreeGrafter"/>
</dbReference>
<evidence type="ECO:0000256" key="5">
    <source>
        <dbReference type="ARBA" id="ARBA00023274"/>
    </source>
</evidence>
<accession>A0A0D1AGJ9</accession>
<evidence type="ECO:0000256" key="6">
    <source>
        <dbReference type="ARBA" id="ARBA00035254"/>
    </source>
</evidence>
<dbReference type="CDD" id="cd00165">
    <property type="entry name" value="S4"/>
    <property type="match status" value="1"/>
</dbReference>
<gene>
    <name evidence="7" type="primary">rpsD</name>
    <name evidence="11" type="ORF">N495_17820</name>
</gene>
<keyword evidence="5 7" id="KW-0687">Ribonucleoprotein</keyword>
<dbReference type="OrthoDB" id="9803672at2"/>
<evidence type="ECO:0000256" key="2">
    <source>
        <dbReference type="ARBA" id="ARBA00022730"/>
    </source>
</evidence>
<dbReference type="GeneID" id="92940173"/>
<dbReference type="PROSITE" id="PS50889">
    <property type="entry name" value="S4"/>
    <property type="match status" value="1"/>
</dbReference>
<dbReference type="InterPro" id="IPR018079">
    <property type="entry name" value="Ribosomal_uS4_CS"/>
</dbReference>
<keyword evidence="2 7" id="KW-0699">rRNA-binding</keyword>
<dbReference type="FunFam" id="3.10.290.10:FF:000001">
    <property type="entry name" value="30S ribosomal protein S4"/>
    <property type="match status" value="1"/>
</dbReference>
<dbReference type="NCBIfam" id="NF003717">
    <property type="entry name" value="PRK05327.1"/>
    <property type="match status" value="1"/>
</dbReference>
<evidence type="ECO:0000256" key="3">
    <source>
        <dbReference type="ARBA" id="ARBA00022884"/>
    </source>
</evidence>
<dbReference type="Pfam" id="PF01479">
    <property type="entry name" value="S4"/>
    <property type="match status" value="1"/>
</dbReference>
<dbReference type="InterPro" id="IPR005709">
    <property type="entry name" value="Ribosomal_uS4_bac-type"/>
</dbReference>
<dbReference type="AlphaFoldDB" id="A0A0D1AGJ9"/>
<dbReference type="HAMAP" id="MF_01306_B">
    <property type="entry name" value="Ribosomal_uS4_B"/>
    <property type="match status" value="1"/>
</dbReference>
<evidence type="ECO:0000256" key="7">
    <source>
        <dbReference type="HAMAP-Rule" id="MF_01306"/>
    </source>
</evidence>
<dbReference type="Gene3D" id="1.10.1050.10">
    <property type="entry name" value="Ribosomal Protein S4 Delta 41, Chain A, domain 1"/>
    <property type="match status" value="1"/>
</dbReference>
<sequence length="197" mass="23006">MAKIRDPRFKLSRRLGVNIYGHPKAMKRATRENSREGKKLSNYGKQLLEKQKIRSYYGVLEKQFLRYVKKAMKSKERTGDVLLRSLECRLDNIVYRIGFANSIRQARQMVNHGHILVNGSKVNIPSYGVKTGDVITLREKYRKNDEFADNFLALKKFTLPYIEKDYDKFSGVLIKEPERDEIPIDANETLVVELYSK</sequence>
<comment type="caution">
    <text evidence="11">The sequence shown here is derived from an EMBL/GenBank/DDBJ whole genome shotgun (WGS) entry which is preliminary data.</text>
</comment>
<dbReference type="HOGENOM" id="CLU_092403_0_1_9"/>
<dbReference type="InterPro" id="IPR002942">
    <property type="entry name" value="S4_RNA-bd"/>
</dbReference>
<dbReference type="PANTHER" id="PTHR11831:SF4">
    <property type="entry name" value="SMALL RIBOSOMAL SUBUNIT PROTEIN US4M"/>
    <property type="match status" value="1"/>
</dbReference>
<dbReference type="SMART" id="SM01390">
    <property type="entry name" value="Ribosomal_S4"/>
    <property type="match status" value="1"/>
</dbReference>
<name>A0A0D1AGJ9_CLOBO</name>
<evidence type="ECO:0000259" key="10">
    <source>
        <dbReference type="SMART" id="SM01390"/>
    </source>
</evidence>
<dbReference type="PROSITE" id="PS00632">
    <property type="entry name" value="RIBOSOMAL_S4"/>
    <property type="match status" value="1"/>
</dbReference>
<evidence type="ECO:0000256" key="4">
    <source>
        <dbReference type="ARBA" id="ARBA00022980"/>
    </source>
</evidence>
<evidence type="ECO:0000313" key="11">
    <source>
        <dbReference type="EMBL" id="KIS22314.1"/>
    </source>
</evidence>
<feature type="domain" description="RNA-binding S4" evidence="9">
    <location>
        <begin position="88"/>
        <end position="153"/>
    </location>
</feature>
<evidence type="ECO:0000313" key="12">
    <source>
        <dbReference type="Proteomes" id="UP000032250"/>
    </source>
</evidence>
<dbReference type="NCBIfam" id="TIGR01017">
    <property type="entry name" value="rpsD_bact"/>
    <property type="match status" value="1"/>
</dbReference>
<dbReference type="InterPro" id="IPR022801">
    <property type="entry name" value="Ribosomal_uS4"/>
</dbReference>
<dbReference type="SUPFAM" id="SSF55174">
    <property type="entry name" value="Alpha-L RNA-binding motif"/>
    <property type="match status" value="1"/>
</dbReference>
<organism evidence="11 12">
    <name type="scientific">Clostridium botulinum B2 450</name>
    <dbReference type="NCBI Taxonomy" id="1379739"/>
    <lineage>
        <taxon>Bacteria</taxon>
        <taxon>Bacillati</taxon>
        <taxon>Bacillota</taxon>
        <taxon>Clostridia</taxon>
        <taxon>Eubacteriales</taxon>
        <taxon>Clostridiaceae</taxon>
        <taxon>Clostridium</taxon>
    </lineage>
</organism>
<feature type="domain" description="Small ribosomal subunit protein uS4 N-terminal" evidence="10">
    <location>
        <begin position="3"/>
        <end position="87"/>
    </location>
</feature>
<evidence type="ECO:0000256" key="1">
    <source>
        <dbReference type="ARBA" id="ARBA00007465"/>
    </source>
</evidence>
<comment type="function">
    <text evidence="7">One of the primary rRNA binding proteins, it binds directly to 16S rRNA where it nucleates assembly of the body of the 30S subunit.</text>
</comment>